<gene>
    <name evidence="14" type="primary">ligA</name>
    <name evidence="16" type="ORF">A3C72_02290</name>
</gene>
<evidence type="ECO:0000256" key="14">
    <source>
        <dbReference type="HAMAP-Rule" id="MF_01588"/>
    </source>
</evidence>
<feature type="active site" description="N6-AMP-lysine intermediate" evidence="14">
    <location>
        <position position="122"/>
    </location>
</feature>
<evidence type="ECO:0000256" key="6">
    <source>
        <dbReference type="ARBA" id="ARBA00022723"/>
    </source>
</evidence>
<evidence type="ECO:0000256" key="13">
    <source>
        <dbReference type="ARBA" id="ARBA00060881"/>
    </source>
</evidence>
<evidence type="ECO:0000256" key="4">
    <source>
        <dbReference type="ARBA" id="ARBA00022598"/>
    </source>
</evidence>
<dbReference type="Gene3D" id="6.20.10.30">
    <property type="match status" value="1"/>
</dbReference>
<evidence type="ECO:0000313" key="17">
    <source>
        <dbReference type="Proteomes" id="UP000177130"/>
    </source>
</evidence>
<keyword evidence="9 14" id="KW-0460">Magnesium</keyword>
<keyword evidence="5 14" id="KW-0235">DNA replication</keyword>
<keyword evidence="8 14" id="KW-0862">Zinc</keyword>
<feature type="binding site" evidence="14">
    <location>
        <position position="177"/>
    </location>
    <ligand>
        <name>NAD(+)</name>
        <dbReference type="ChEBI" id="CHEBI:57540"/>
    </ligand>
</feature>
<dbReference type="SMART" id="SM00292">
    <property type="entry name" value="BRCT"/>
    <property type="match status" value="1"/>
</dbReference>
<dbReference type="HAMAP" id="MF_01588">
    <property type="entry name" value="DNA_ligase_A"/>
    <property type="match status" value="1"/>
</dbReference>
<keyword evidence="10 14" id="KW-0520">NAD</keyword>
<keyword evidence="4 14" id="KW-0436">Ligase</keyword>
<dbReference type="InterPro" id="IPR036420">
    <property type="entry name" value="BRCT_dom_sf"/>
</dbReference>
<dbReference type="InterPro" id="IPR001357">
    <property type="entry name" value="BRCT_dom"/>
</dbReference>
<protein>
    <recommendedName>
        <fullName evidence="3 14">DNA ligase</fullName>
        <ecNumber evidence="2 14">6.5.1.2</ecNumber>
    </recommendedName>
    <alternativeName>
        <fullName evidence="14">Polydeoxyribonucleotide synthase [NAD(+)]</fullName>
    </alternativeName>
</protein>
<dbReference type="Pfam" id="PF12826">
    <property type="entry name" value="HHH_2"/>
    <property type="match status" value="1"/>
</dbReference>
<feature type="binding site" evidence="14">
    <location>
        <position position="414"/>
    </location>
    <ligand>
        <name>Zn(2+)</name>
        <dbReference type="ChEBI" id="CHEBI:29105"/>
    </ligand>
</feature>
<dbReference type="EC" id="6.5.1.2" evidence="2 14"/>
<dbReference type="SUPFAM" id="SSF50249">
    <property type="entry name" value="Nucleic acid-binding proteins"/>
    <property type="match status" value="1"/>
</dbReference>
<sequence>MSAPKAVLERLNKLKQTIEFHRYNYHVLDKVTLDEEVLDSLKSELLKIEEQYPELITPDSPSQRVGGKPLPEFVKVRHKVPQWSFNDAFTEEDIIDFDKRVKRFLKAETGKDEIPSYACELKIDGLKVVMEYENGFFTRAATRGDGEIGEDVTLNVRTIESVPLKLLKPVSVIVEGEVWMGAKNLENLNKERRLLGEPPFANPRNAAAGGIRQLDPKIAASRKLDNFVYDLGISSEPIPDTQIGELEYLRTIGFKVGKNYQLCKNVSEIIAYWKKWRDNAKKEDYWIDGIVVKVNERRFQNILGYTGKAPRFGVAFKFPAEQVTTVVEDIILQVGRTGVLTPVAHLRPVSVAGSVVSRATLHNEDEIRRLDVRIGDTVILQKAGDVIPDIVSVLKEMRTGREKVYKFPERVPQCGGDGSIERIPGQAAWRCVSKDSAIQHRRKLYHFVSKKCFNVEGLGPKVVDLLLDNNLINEPYEIFDLKRGDLLSLPRFGEKSAENLLESVNKARKVSLPRLLFSLSIPQVGEETAIDVSRHLGDISKIIEAKESDFDLIEGVGTVVSRSLFDWFKDKNNRAMLGALLKRVNIDDMDKVGVVTNGPLKNMSFVLTGTLLKMPREEAKEKIRSLGGEISESVSKKTTYLVCGENPGSKLEKARRLGVEILDEERFMELLGAK</sequence>
<dbReference type="SMART" id="SM00278">
    <property type="entry name" value="HhH1"/>
    <property type="match status" value="3"/>
</dbReference>
<dbReference type="EMBL" id="MHRK01000058">
    <property type="protein sequence ID" value="OHA22161.1"/>
    <property type="molecule type" value="Genomic_DNA"/>
</dbReference>
<dbReference type="PROSITE" id="PS01056">
    <property type="entry name" value="DNA_LIGASE_N2"/>
    <property type="match status" value="1"/>
</dbReference>
<dbReference type="Pfam" id="PF03120">
    <property type="entry name" value="OB_DNA_ligase"/>
    <property type="match status" value="1"/>
</dbReference>
<evidence type="ECO:0000256" key="8">
    <source>
        <dbReference type="ARBA" id="ARBA00022833"/>
    </source>
</evidence>
<feature type="binding site" evidence="14">
    <location>
        <position position="293"/>
    </location>
    <ligand>
        <name>NAD(+)</name>
        <dbReference type="ChEBI" id="CHEBI:57540"/>
    </ligand>
</feature>
<dbReference type="InterPro" id="IPR003583">
    <property type="entry name" value="Hlx-hairpin-Hlx_DNA-bd_motif"/>
</dbReference>
<dbReference type="Gene3D" id="2.40.50.140">
    <property type="entry name" value="Nucleic acid-binding proteins"/>
    <property type="match status" value="1"/>
</dbReference>
<feature type="binding site" evidence="14">
    <location>
        <position position="317"/>
    </location>
    <ligand>
        <name>NAD(+)</name>
        <dbReference type="ChEBI" id="CHEBI:57540"/>
    </ligand>
</feature>
<evidence type="ECO:0000259" key="15">
    <source>
        <dbReference type="PROSITE" id="PS50172"/>
    </source>
</evidence>
<dbReference type="InterPro" id="IPR013840">
    <property type="entry name" value="DNAligase_N"/>
</dbReference>
<dbReference type="Proteomes" id="UP000177130">
    <property type="component" value="Unassembled WGS sequence"/>
</dbReference>
<dbReference type="InterPro" id="IPR001679">
    <property type="entry name" value="DNA_ligase"/>
</dbReference>
<evidence type="ECO:0000256" key="3">
    <source>
        <dbReference type="ARBA" id="ARBA00013308"/>
    </source>
</evidence>
<comment type="function">
    <text evidence="1 14">DNA ligase that catalyzes the formation of phosphodiester linkages between 5'-phosphoryl and 3'-hydroxyl groups in double-stranded DNA using NAD as a coenzyme and as the energy source for the reaction. It is essential for DNA replication and repair of damaged DNA.</text>
</comment>
<dbReference type="PIRSF" id="PIRSF001604">
    <property type="entry name" value="LigA"/>
    <property type="match status" value="1"/>
</dbReference>
<dbReference type="Gene3D" id="1.10.150.20">
    <property type="entry name" value="5' to 3' exonuclease, C-terminal subdomain"/>
    <property type="match status" value="2"/>
</dbReference>
<dbReference type="Gene3D" id="3.40.50.10190">
    <property type="entry name" value="BRCT domain"/>
    <property type="match status" value="1"/>
</dbReference>
<evidence type="ECO:0000256" key="7">
    <source>
        <dbReference type="ARBA" id="ARBA00022763"/>
    </source>
</evidence>
<keyword evidence="6 14" id="KW-0479">Metal-binding</keyword>
<dbReference type="FunFam" id="2.40.50.140:FF:000012">
    <property type="entry name" value="DNA ligase"/>
    <property type="match status" value="1"/>
</dbReference>
<dbReference type="SUPFAM" id="SSF47781">
    <property type="entry name" value="RuvA domain 2-like"/>
    <property type="match status" value="1"/>
</dbReference>
<dbReference type="GO" id="GO:0046872">
    <property type="term" value="F:metal ion binding"/>
    <property type="evidence" value="ECO:0007669"/>
    <property type="project" value="UniProtKB-KW"/>
</dbReference>
<dbReference type="PANTHER" id="PTHR23389:SF9">
    <property type="entry name" value="DNA LIGASE"/>
    <property type="match status" value="1"/>
</dbReference>
<dbReference type="STRING" id="1802306.A3C72_02290"/>
<evidence type="ECO:0000256" key="11">
    <source>
        <dbReference type="ARBA" id="ARBA00023204"/>
    </source>
</evidence>
<dbReference type="InterPro" id="IPR010994">
    <property type="entry name" value="RuvA_2-like"/>
</dbReference>
<comment type="caution">
    <text evidence="16">The sequence shown here is derived from an EMBL/GenBank/DDBJ whole genome shotgun (WGS) entry which is preliminary data.</text>
</comment>
<accession>A0A1G2MGJ5</accession>
<name>A0A1G2MGJ5_9BACT</name>
<dbReference type="PROSITE" id="PS50172">
    <property type="entry name" value="BRCT"/>
    <property type="match status" value="1"/>
</dbReference>
<evidence type="ECO:0000256" key="9">
    <source>
        <dbReference type="ARBA" id="ARBA00022842"/>
    </source>
</evidence>
<dbReference type="Pfam" id="PF00533">
    <property type="entry name" value="BRCT"/>
    <property type="match status" value="1"/>
</dbReference>
<keyword evidence="11 14" id="KW-0234">DNA repair</keyword>
<dbReference type="CDD" id="cd00114">
    <property type="entry name" value="LIGANc"/>
    <property type="match status" value="1"/>
</dbReference>
<dbReference type="Gene3D" id="1.10.287.610">
    <property type="entry name" value="Helix hairpin bin"/>
    <property type="match status" value="1"/>
</dbReference>
<feature type="binding site" evidence="14">
    <location>
        <position position="120"/>
    </location>
    <ligand>
        <name>NAD(+)</name>
        <dbReference type="ChEBI" id="CHEBI:57540"/>
    </ligand>
</feature>
<comment type="similarity">
    <text evidence="13 14">Belongs to the NAD-dependent DNA ligase family. LigA subfamily.</text>
</comment>
<dbReference type="InterPro" id="IPR033136">
    <property type="entry name" value="DNA_ligase_CS"/>
</dbReference>
<evidence type="ECO:0000256" key="5">
    <source>
        <dbReference type="ARBA" id="ARBA00022705"/>
    </source>
</evidence>
<dbReference type="SUPFAM" id="SSF56091">
    <property type="entry name" value="DNA ligase/mRNA capping enzyme, catalytic domain"/>
    <property type="match status" value="1"/>
</dbReference>
<dbReference type="GO" id="GO:0006260">
    <property type="term" value="P:DNA replication"/>
    <property type="evidence" value="ECO:0007669"/>
    <property type="project" value="UniProtKB-KW"/>
</dbReference>
<organism evidence="16 17">
    <name type="scientific">Candidatus Taylorbacteria bacterium RIFCSPHIGHO2_02_FULL_43_32b</name>
    <dbReference type="NCBI Taxonomy" id="1802306"/>
    <lineage>
        <taxon>Bacteria</taxon>
        <taxon>Candidatus Tayloriibacteriota</taxon>
    </lineage>
</organism>
<dbReference type="SMART" id="SM00532">
    <property type="entry name" value="LIGANc"/>
    <property type="match status" value="1"/>
</dbReference>
<dbReference type="CDD" id="cd17748">
    <property type="entry name" value="BRCT_DNA_ligase_like"/>
    <property type="match status" value="1"/>
</dbReference>
<evidence type="ECO:0000256" key="12">
    <source>
        <dbReference type="ARBA" id="ARBA00034005"/>
    </source>
</evidence>
<evidence type="ECO:0000256" key="1">
    <source>
        <dbReference type="ARBA" id="ARBA00004067"/>
    </source>
</evidence>
<dbReference type="InterPro" id="IPR012340">
    <property type="entry name" value="NA-bd_OB-fold"/>
</dbReference>
<dbReference type="NCBIfam" id="TIGR00575">
    <property type="entry name" value="dnlj"/>
    <property type="match status" value="1"/>
</dbReference>
<comment type="caution">
    <text evidence="14">Lacks conserved residue(s) required for the propagation of feature annotation.</text>
</comment>
<reference evidence="16 17" key="1">
    <citation type="journal article" date="2016" name="Nat. Commun.">
        <title>Thousands of microbial genomes shed light on interconnected biogeochemical processes in an aquifer system.</title>
        <authorList>
            <person name="Anantharaman K."/>
            <person name="Brown C.T."/>
            <person name="Hug L.A."/>
            <person name="Sharon I."/>
            <person name="Castelle C.J."/>
            <person name="Probst A.J."/>
            <person name="Thomas B.C."/>
            <person name="Singh A."/>
            <person name="Wilkins M.J."/>
            <person name="Karaoz U."/>
            <person name="Brodie E.L."/>
            <person name="Williams K.H."/>
            <person name="Hubbard S.S."/>
            <person name="Banfield J.F."/>
        </authorList>
    </citation>
    <scope>NUCLEOTIDE SEQUENCE [LARGE SCALE GENOMIC DNA]</scope>
</reference>
<dbReference type="PANTHER" id="PTHR23389">
    <property type="entry name" value="CHROMOSOME TRANSMISSION FIDELITY FACTOR 18"/>
    <property type="match status" value="1"/>
</dbReference>
<dbReference type="Pfam" id="PF01653">
    <property type="entry name" value="DNA_ligase_aden"/>
    <property type="match status" value="1"/>
</dbReference>
<evidence type="ECO:0000256" key="2">
    <source>
        <dbReference type="ARBA" id="ARBA00012722"/>
    </source>
</evidence>
<dbReference type="GO" id="GO:0003911">
    <property type="term" value="F:DNA ligase (NAD+) activity"/>
    <property type="evidence" value="ECO:0007669"/>
    <property type="project" value="UniProtKB-UniRule"/>
</dbReference>
<proteinExistence type="inferred from homology"/>
<dbReference type="Pfam" id="PF14520">
    <property type="entry name" value="HHH_5"/>
    <property type="match status" value="1"/>
</dbReference>
<evidence type="ECO:0000256" key="10">
    <source>
        <dbReference type="ARBA" id="ARBA00023027"/>
    </source>
</evidence>
<keyword evidence="14" id="KW-0464">Manganese</keyword>
<dbReference type="SUPFAM" id="SSF52113">
    <property type="entry name" value="BRCT domain"/>
    <property type="match status" value="1"/>
</dbReference>
<dbReference type="InterPro" id="IPR013839">
    <property type="entry name" value="DNAligase_adenylation"/>
</dbReference>
<feature type="binding site" evidence="14">
    <location>
        <begin position="84"/>
        <end position="85"/>
    </location>
    <ligand>
        <name>NAD(+)</name>
        <dbReference type="ChEBI" id="CHEBI:57540"/>
    </ligand>
</feature>
<feature type="domain" description="BRCT" evidence="15">
    <location>
        <begin position="595"/>
        <end position="674"/>
    </location>
</feature>
<keyword evidence="7 14" id="KW-0227">DNA damage</keyword>
<dbReference type="NCBIfam" id="NF005932">
    <property type="entry name" value="PRK07956.1"/>
    <property type="match status" value="1"/>
</dbReference>
<dbReference type="InterPro" id="IPR004150">
    <property type="entry name" value="NAD_DNA_ligase_OB"/>
</dbReference>
<dbReference type="GO" id="GO:0003677">
    <property type="term" value="F:DNA binding"/>
    <property type="evidence" value="ECO:0007669"/>
    <property type="project" value="InterPro"/>
</dbReference>
<comment type="cofactor">
    <cofactor evidence="14">
        <name>Mg(2+)</name>
        <dbReference type="ChEBI" id="CHEBI:18420"/>
    </cofactor>
    <cofactor evidence="14">
        <name>Mn(2+)</name>
        <dbReference type="ChEBI" id="CHEBI:29035"/>
    </cofactor>
</comment>
<evidence type="ECO:0000313" key="16">
    <source>
        <dbReference type="EMBL" id="OHA22161.1"/>
    </source>
</evidence>
<dbReference type="GO" id="GO:0006281">
    <property type="term" value="P:DNA repair"/>
    <property type="evidence" value="ECO:0007669"/>
    <property type="project" value="UniProtKB-KW"/>
</dbReference>
<dbReference type="AlphaFoldDB" id="A0A1G2MGJ5"/>
<dbReference type="GO" id="GO:0005829">
    <property type="term" value="C:cytosol"/>
    <property type="evidence" value="ECO:0007669"/>
    <property type="project" value="TreeGrafter"/>
</dbReference>
<dbReference type="Gene3D" id="3.30.470.30">
    <property type="entry name" value="DNA ligase/mRNA capping enzyme"/>
    <property type="match status" value="1"/>
</dbReference>
<dbReference type="InterPro" id="IPR041663">
    <property type="entry name" value="DisA/LigA_HHH"/>
</dbReference>
<feature type="binding site" evidence="14">
    <location>
        <position position="143"/>
    </location>
    <ligand>
        <name>NAD(+)</name>
        <dbReference type="ChEBI" id="CHEBI:57540"/>
    </ligand>
</feature>
<comment type="catalytic activity">
    <reaction evidence="12 14">
        <text>NAD(+) + (deoxyribonucleotide)n-3'-hydroxyl + 5'-phospho-(deoxyribonucleotide)m = (deoxyribonucleotide)n+m + AMP + beta-nicotinamide D-nucleotide.</text>
        <dbReference type="EC" id="6.5.1.2"/>
    </reaction>
</comment>